<keyword evidence="1" id="KW-0812">Transmembrane</keyword>
<evidence type="ECO:0000313" key="3">
    <source>
        <dbReference type="Proteomes" id="UP000054783"/>
    </source>
</evidence>
<sequence>MESFLVNGTVSFPVLSQYLEKWTTQYCLNAIVVPLSFPFLDFMDFLGNCKTSWAIDLLSFEKRNFRTTMTEERLNGLAVMCTFILTFLLILT</sequence>
<evidence type="ECO:0000256" key="1">
    <source>
        <dbReference type="SAM" id="Phobius"/>
    </source>
</evidence>
<feature type="non-terminal residue" evidence="2">
    <location>
        <position position="92"/>
    </location>
</feature>
<accession>A0A0V0ZVC3</accession>
<organism evidence="2 3">
    <name type="scientific">Trichinella patagoniensis</name>
    <dbReference type="NCBI Taxonomy" id="990121"/>
    <lineage>
        <taxon>Eukaryota</taxon>
        <taxon>Metazoa</taxon>
        <taxon>Ecdysozoa</taxon>
        <taxon>Nematoda</taxon>
        <taxon>Enoplea</taxon>
        <taxon>Dorylaimia</taxon>
        <taxon>Trichinellida</taxon>
        <taxon>Trichinellidae</taxon>
        <taxon>Trichinella</taxon>
    </lineage>
</organism>
<keyword evidence="1" id="KW-1133">Transmembrane helix</keyword>
<keyword evidence="1" id="KW-0472">Membrane</keyword>
<keyword evidence="3" id="KW-1185">Reference proteome</keyword>
<evidence type="ECO:0000313" key="2">
    <source>
        <dbReference type="EMBL" id="KRY16481.1"/>
    </source>
</evidence>
<name>A0A0V0ZVC3_9BILA</name>
<protein>
    <submittedName>
        <fullName evidence="2">Uncharacterized protein</fullName>
    </submittedName>
</protein>
<proteinExistence type="predicted"/>
<dbReference type="EMBL" id="JYDQ01000077">
    <property type="protein sequence ID" value="KRY16481.1"/>
    <property type="molecule type" value="Genomic_DNA"/>
</dbReference>
<dbReference type="AlphaFoldDB" id="A0A0V0ZVC3"/>
<feature type="transmembrane region" description="Helical" evidence="1">
    <location>
        <begin position="74"/>
        <end position="91"/>
    </location>
</feature>
<gene>
    <name evidence="2" type="ORF">T12_2750</name>
</gene>
<comment type="caution">
    <text evidence="2">The sequence shown here is derived from an EMBL/GenBank/DDBJ whole genome shotgun (WGS) entry which is preliminary data.</text>
</comment>
<reference evidence="2 3" key="1">
    <citation type="submission" date="2015-01" db="EMBL/GenBank/DDBJ databases">
        <title>Evolution of Trichinella species and genotypes.</title>
        <authorList>
            <person name="Korhonen P.K."/>
            <person name="Edoardo P."/>
            <person name="Giuseppe L.R."/>
            <person name="Gasser R.B."/>
        </authorList>
    </citation>
    <scope>NUCLEOTIDE SEQUENCE [LARGE SCALE GENOMIC DNA]</scope>
    <source>
        <strain evidence="2">ISS2496</strain>
    </source>
</reference>
<dbReference type="Proteomes" id="UP000054783">
    <property type="component" value="Unassembled WGS sequence"/>
</dbReference>